<dbReference type="RefSeq" id="WP_306830220.1">
    <property type="nucleotide sequence ID" value="NZ_JAUSRF010000001.1"/>
</dbReference>
<proteinExistence type="predicted"/>
<keyword evidence="3" id="KW-0804">Transcription</keyword>
<feature type="region of interest" description="Disordered" evidence="4">
    <location>
        <begin position="1"/>
        <end position="20"/>
    </location>
</feature>
<dbReference type="PROSITE" id="PS50949">
    <property type="entry name" value="HTH_GNTR"/>
    <property type="match status" value="1"/>
</dbReference>
<evidence type="ECO:0000256" key="1">
    <source>
        <dbReference type="ARBA" id="ARBA00023015"/>
    </source>
</evidence>
<comment type="caution">
    <text evidence="6">The sequence shown here is derived from an EMBL/GenBank/DDBJ whole genome shotgun (WGS) entry which is preliminary data.</text>
</comment>
<name>A0ABT9PM23_9HYPH</name>
<evidence type="ECO:0000313" key="7">
    <source>
        <dbReference type="Proteomes" id="UP001241472"/>
    </source>
</evidence>
<dbReference type="SUPFAM" id="SSF46785">
    <property type="entry name" value="Winged helix' DNA-binding domain"/>
    <property type="match status" value="1"/>
</dbReference>
<dbReference type="EMBL" id="JAUSRF010000001">
    <property type="protein sequence ID" value="MDP9835513.1"/>
    <property type="molecule type" value="Genomic_DNA"/>
</dbReference>
<feature type="domain" description="HTH gntR-type" evidence="5">
    <location>
        <begin position="19"/>
        <end position="87"/>
    </location>
</feature>
<dbReference type="GO" id="GO:0003677">
    <property type="term" value="F:DNA binding"/>
    <property type="evidence" value="ECO:0007669"/>
    <property type="project" value="UniProtKB-KW"/>
</dbReference>
<dbReference type="PANTHER" id="PTHR43537">
    <property type="entry name" value="TRANSCRIPTIONAL REGULATOR, GNTR FAMILY"/>
    <property type="match status" value="1"/>
</dbReference>
<dbReference type="InterPro" id="IPR036388">
    <property type="entry name" value="WH-like_DNA-bd_sf"/>
</dbReference>
<dbReference type="CDD" id="cd07377">
    <property type="entry name" value="WHTH_GntR"/>
    <property type="match status" value="1"/>
</dbReference>
<dbReference type="Pfam" id="PF00392">
    <property type="entry name" value="GntR"/>
    <property type="match status" value="1"/>
</dbReference>
<dbReference type="PRINTS" id="PR00035">
    <property type="entry name" value="HTHGNTR"/>
</dbReference>
<dbReference type="InterPro" id="IPR011711">
    <property type="entry name" value="GntR_C"/>
</dbReference>
<accession>A0ABT9PM23</accession>
<dbReference type="Proteomes" id="UP001241472">
    <property type="component" value="Unassembled WGS sequence"/>
</dbReference>
<dbReference type="SUPFAM" id="SSF48008">
    <property type="entry name" value="GntR ligand-binding domain-like"/>
    <property type="match status" value="1"/>
</dbReference>
<dbReference type="Pfam" id="PF07729">
    <property type="entry name" value="FCD"/>
    <property type="match status" value="1"/>
</dbReference>
<dbReference type="SMART" id="SM00895">
    <property type="entry name" value="FCD"/>
    <property type="match status" value="1"/>
</dbReference>
<reference evidence="6 7" key="1">
    <citation type="submission" date="2023-07" db="EMBL/GenBank/DDBJ databases">
        <title>Sorghum-associated microbial communities from plants grown in Nebraska, USA.</title>
        <authorList>
            <person name="Schachtman D."/>
        </authorList>
    </citation>
    <scope>NUCLEOTIDE SEQUENCE [LARGE SCALE GENOMIC DNA]</scope>
    <source>
        <strain evidence="6 7">DS1307</strain>
    </source>
</reference>
<organism evidence="6 7">
    <name type="scientific">Neorhizobium huautlense</name>
    <dbReference type="NCBI Taxonomy" id="67774"/>
    <lineage>
        <taxon>Bacteria</taxon>
        <taxon>Pseudomonadati</taxon>
        <taxon>Pseudomonadota</taxon>
        <taxon>Alphaproteobacteria</taxon>
        <taxon>Hyphomicrobiales</taxon>
        <taxon>Rhizobiaceae</taxon>
        <taxon>Rhizobium/Agrobacterium group</taxon>
        <taxon>Neorhizobium</taxon>
    </lineage>
</organism>
<gene>
    <name evidence="6" type="ORF">J2T09_000254</name>
</gene>
<dbReference type="SMART" id="SM00345">
    <property type="entry name" value="HTH_GNTR"/>
    <property type="match status" value="1"/>
</dbReference>
<evidence type="ECO:0000256" key="4">
    <source>
        <dbReference type="SAM" id="MobiDB-lite"/>
    </source>
</evidence>
<evidence type="ECO:0000256" key="3">
    <source>
        <dbReference type="ARBA" id="ARBA00023163"/>
    </source>
</evidence>
<dbReference type="InterPro" id="IPR000524">
    <property type="entry name" value="Tscrpt_reg_HTH_GntR"/>
</dbReference>
<protein>
    <submittedName>
        <fullName evidence="6">DNA-binding FadR family transcriptional regulator</fullName>
    </submittedName>
</protein>
<evidence type="ECO:0000256" key="2">
    <source>
        <dbReference type="ARBA" id="ARBA00023125"/>
    </source>
</evidence>
<dbReference type="Gene3D" id="1.10.10.10">
    <property type="entry name" value="Winged helix-like DNA-binding domain superfamily/Winged helix DNA-binding domain"/>
    <property type="match status" value="1"/>
</dbReference>
<evidence type="ECO:0000259" key="5">
    <source>
        <dbReference type="PROSITE" id="PS50949"/>
    </source>
</evidence>
<keyword evidence="7" id="KW-1185">Reference proteome</keyword>
<dbReference type="InterPro" id="IPR008920">
    <property type="entry name" value="TF_FadR/GntR_C"/>
</dbReference>
<evidence type="ECO:0000313" key="6">
    <source>
        <dbReference type="EMBL" id="MDP9835513.1"/>
    </source>
</evidence>
<keyword evidence="1" id="KW-0805">Transcription regulation</keyword>
<dbReference type="InterPro" id="IPR036390">
    <property type="entry name" value="WH_DNA-bd_sf"/>
</dbReference>
<dbReference type="Gene3D" id="1.20.120.530">
    <property type="entry name" value="GntR ligand-binding domain-like"/>
    <property type="match status" value="1"/>
</dbReference>
<sequence length="263" mass="28952">MKHPDIASSSQEPGNARRQKLSDRIVVALRRDFLSGQVDIGQKLPTETQLADDFEVSRTVVREAIATLVADGLLETRQGAGMFVLKHQMTAPTQVTATAKAVDQSGNISHALNVLEVRIALEMESAALAATRRSASQEAQIQERFFEFEHLLKQGEPTGAADFAFHRAIAEATNNAFYVEVLDSLGSRTIPCDVTSPYATEDVLSFTYQAGLQREHLAILNAISAGDAAAARDAMRAHLAASQERYRQRLQERRTRYLNDQTV</sequence>
<keyword evidence="2 6" id="KW-0238">DNA-binding</keyword>
<dbReference type="PANTHER" id="PTHR43537:SF44">
    <property type="entry name" value="GNTR FAMILY REGULATORY PROTEIN"/>
    <property type="match status" value="1"/>
</dbReference>